<feature type="domain" description="FHA" evidence="6">
    <location>
        <begin position="575"/>
        <end position="629"/>
    </location>
</feature>
<evidence type="ECO:0000256" key="2">
    <source>
        <dbReference type="ARBA" id="ARBA00022771"/>
    </source>
</evidence>
<dbReference type="CDD" id="cd15533">
    <property type="entry name" value="PHD1_PHF12"/>
    <property type="match status" value="1"/>
</dbReference>
<keyword evidence="1" id="KW-0479">Metal-binding</keyword>
<reference evidence="8" key="1">
    <citation type="submission" date="2022-03" db="EMBL/GenBank/DDBJ databases">
        <authorList>
            <person name="Sayadi A."/>
        </authorList>
    </citation>
    <scope>NUCLEOTIDE SEQUENCE</scope>
</reference>
<dbReference type="GO" id="GO:0003714">
    <property type="term" value="F:transcription corepressor activity"/>
    <property type="evidence" value="ECO:0007669"/>
    <property type="project" value="InterPro"/>
</dbReference>
<dbReference type="AlphaFoldDB" id="A0A9P0PQ53"/>
<dbReference type="Pfam" id="PF16737">
    <property type="entry name" value="PHF12_MRG_bd"/>
    <property type="match status" value="1"/>
</dbReference>
<feature type="region of interest" description="Disordered" evidence="5">
    <location>
        <begin position="26"/>
        <end position="52"/>
    </location>
</feature>
<dbReference type="SUPFAM" id="SSF49879">
    <property type="entry name" value="SMAD/FHA domain"/>
    <property type="match status" value="1"/>
</dbReference>
<dbReference type="GO" id="GO:0070822">
    <property type="term" value="C:Sin3-type complex"/>
    <property type="evidence" value="ECO:0007669"/>
    <property type="project" value="TreeGrafter"/>
</dbReference>
<organism evidence="8 9">
    <name type="scientific">Acanthoscelides obtectus</name>
    <name type="common">Bean weevil</name>
    <name type="synonym">Bruchus obtectus</name>
    <dbReference type="NCBI Taxonomy" id="200917"/>
    <lineage>
        <taxon>Eukaryota</taxon>
        <taxon>Metazoa</taxon>
        <taxon>Ecdysozoa</taxon>
        <taxon>Arthropoda</taxon>
        <taxon>Hexapoda</taxon>
        <taxon>Insecta</taxon>
        <taxon>Pterygota</taxon>
        <taxon>Neoptera</taxon>
        <taxon>Endopterygota</taxon>
        <taxon>Coleoptera</taxon>
        <taxon>Polyphaga</taxon>
        <taxon>Cucujiformia</taxon>
        <taxon>Chrysomeloidea</taxon>
        <taxon>Chrysomelidae</taxon>
        <taxon>Bruchinae</taxon>
        <taxon>Bruchini</taxon>
        <taxon>Acanthoscelides</taxon>
    </lineage>
</organism>
<dbReference type="PROSITE" id="PS01359">
    <property type="entry name" value="ZF_PHD_1"/>
    <property type="match status" value="1"/>
</dbReference>
<dbReference type="InterPro" id="IPR000253">
    <property type="entry name" value="FHA_dom"/>
</dbReference>
<evidence type="ECO:0000256" key="3">
    <source>
        <dbReference type="ARBA" id="ARBA00022833"/>
    </source>
</evidence>
<evidence type="ECO:0000256" key="4">
    <source>
        <dbReference type="PROSITE-ProRule" id="PRU00146"/>
    </source>
</evidence>
<dbReference type="PANTHER" id="PTHR46309:SF1">
    <property type="entry name" value="PHD FINGER PROTEIN 12"/>
    <property type="match status" value="1"/>
</dbReference>
<keyword evidence="9" id="KW-1185">Reference proteome</keyword>
<feature type="compositionally biased region" description="Basic and acidic residues" evidence="5">
    <location>
        <begin position="31"/>
        <end position="45"/>
    </location>
</feature>
<evidence type="ECO:0000256" key="1">
    <source>
        <dbReference type="ARBA" id="ARBA00022723"/>
    </source>
</evidence>
<protein>
    <recommendedName>
        <fullName evidence="10">PHD finger protein 12</fullName>
    </recommendedName>
</protein>
<sequence length="730" mass="82210">MNKLSNVEYDLDTSGGLMDQIQALIAPPQSEESKDKKKQSTEHPYFRRPGKGHNHDSCDACGEGGDLICCDKCPSSFHLGCHDPPLEEDDIPQGEWLCHSCKYLRAHSISGIAPATRSKRSNSTPLAVAAASCSSANKKTRLSPMDMLIEAATSMNPKEFELPRSMSVPCVFPGTDKEEVPYSKFGRKNSKPSKHHVKGPGGIVPLPAKKCSECRKSCRVAPLIACDFCESFYHLDCLDPPLTSPPTGRWMCPMHVENYLDSKLLTSVSATERIKLWDKFTSTPVDQDAIKLQFFRKIHRKNPPFRIKTALPKRNTVQVPEMVRYHYKKPVSLLPRLSDVLRLEYVNEKRKVPTEVVKIEESGNSLEEVKLESVEEQSGDANCDIVKGKTKASSVNESNGERVPVVNGYVKNEHLNGGYFEKELIRKEHNFITEIISGMTTEIELELKQLDDRLVKLLAYQQIQQLLNTPSSQNALFSPAFREKFRQMPLPSELLTPADIDRISRVFNSPKKKTKPKSTIRARAMLCPVVSKHFYNVRTTEVDPTDVRHDNSFMGFRPTVSLRFPEAVAMRYKVLNIGKGSANEVNLENFGYCNYISPKHAVIFFDEYTNHYELINYAPCGTYVNNVLYSNNTSTKRPEVTVSSDEKCANVEIQVRDIIDKKRKISRVRKSSLDNKMTAVDCIDKLECCCSNNQDDLRKGWEGSAVLSHGSLLRFGCVSFVFSIVECTSP</sequence>
<dbReference type="Gene3D" id="3.30.40.10">
    <property type="entry name" value="Zinc/RING finger domain, C3HC4 (zinc finger)"/>
    <property type="match status" value="2"/>
</dbReference>
<dbReference type="Gene3D" id="6.10.20.60">
    <property type="entry name" value="PHD finger protein 12"/>
    <property type="match status" value="1"/>
</dbReference>
<dbReference type="InterPro" id="IPR031966">
    <property type="entry name" value="PHF12_MRG-bd"/>
</dbReference>
<dbReference type="GO" id="GO:0000122">
    <property type="term" value="P:negative regulation of transcription by RNA polymerase II"/>
    <property type="evidence" value="ECO:0007669"/>
    <property type="project" value="TreeGrafter"/>
</dbReference>
<dbReference type="InterPro" id="IPR008984">
    <property type="entry name" value="SMAD_FHA_dom_sf"/>
</dbReference>
<evidence type="ECO:0000313" key="9">
    <source>
        <dbReference type="Proteomes" id="UP001152888"/>
    </source>
</evidence>
<proteinExistence type="predicted"/>
<dbReference type="CDD" id="cd15534">
    <property type="entry name" value="PHD2_PHF12_Rco1"/>
    <property type="match status" value="1"/>
</dbReference>
<dbReference type="PROSITE" id="PS50016">
    <property type="entry name" value="ZF_PHD_2"/>
    <property type="match status" value="1"/>
</dbReference>
<dbReference type="InterPro" id="IPR019786">
    <property type="entry name" value="Zinc_finger_PHD-type_CS"/>
</dbReference>
<keyword evidence="3" id="KW-0862">Zinc</keyword>
<evidence type="ECO:0000259" key="7">
    <source>
        <dbReference type="PROSITE" id="PS50016"/>
    </source>
</evidence>
<comment type="caution">
    <text evidence="8">The sequence shown here is derived from an EMBL/GenBank/DDBJ whole genome shotgun (WGS) entry which is preliminary data.</text>
</comment>
<dbReference type="InterPro" id="IPR011011">
    <property type="entry name" value="Znf_FYVE_PHD"/>
</dbReference>
<dbReference type="GO" id="GO:0008270">
    <property type="term" value="F:zinc ion binding"/>
    <property type="evidence" value="ECO:0007669"/>
    <property type="project" value="UniProtKB-KW"/>
</dbReference>
<dbReference type="InterPro" id="IPR019787">
    <property type="entry name" value="Znf_PHD-finger"/>
</dbReference>
<feature type="domain" description="PHD-type" evidence="7">
    <location>
        <begin position="55"/>
        <end position="104"/>
    </location>
</feature>
<dbReference type="InterPro" id="IPR038098">
    <property type="entry name" value="PHF12_MRG-bd_sf"/>
</dbReference>
<evidence type="ECO:0000259" key="6">
    <source>
        <dbReference type="PROSITE" id="PS50006"/>
    </source>
</evidence>
<evidence type="ECO:0008006" key="10">
    <source>
        <dbReference type="Google" id="ProtNLM"/>
    </source>
</evidence>
<evidence type="ECO:0000313" key="8">
    <source>
        <dbReference type="EMBL" id="CAH1994429.1"/>
    </source>
</evidence>
<dbReference type="InterPro" id="IPR013083">
    <property type="entry name" value="Znf_RING/FYVE/PHD"/>
</dbReference>
<dbReference type="EMBL" id="CAKOFQ010007199">
    <property type="protein sequence ID" value="CAH1994429.1"/>
    <property type="molecule type" value="Genomic_DNA"/>
</dbReference>
<dbReference type="OrthoDB" id="1919692at2759"/>
<name>A0A9P0PQ53_ACAOB</name>
<accession>A0A9P0PQ53</accession>
<keyword evidence="2 4" id="KW-0863">Zinc-finger</keyword>
<dbReference type="Pfam" id="PF00628">
    <property type="entry name" value="PHD"/>
    <property type="match status" value="2"/>
</dbReference>
<dbReference type="InterPro" id="IPR001965">
    <property type="entry name" value="Znf_PHD"/>
</dbReference>
<evidence type="ECO:0000256" key="5">
    <source>
        <dbReference type="SAM" id="MobiDB-lite"/>
    </source>
</evidence>
<dbReference type="PANTHER" id="PTHR46309">
    <property type="entry name" value="PHD FINGER PROTEIN 12"/>
    <property type="match status" value="1"/>
</dbReference>
<dbReference type="Proteomes" id="UP001152888">
    <property type="component" value="Unassembled WGS sequence"/>
</dbReference>
<dbReference type="PROSITE" id="PS50006">
    <property type="entry name" value="FHA_DOMAIN"/>
    <property type="match status" value="1"/>
</dbReference>
<dbReference type="InterPro" id="IPR042163">
    <property type="entry name" value="PHF12"/>
</dbReference>
<dbReference type="SUPFAM" id="SSF57903">
    <property type="entry name" value="FYVE/PHD zinc finger"/>
    <property type="match status" value="2"/>
</dbReference>
<dbReference type="FunFam" id="3.30.40.10:FF:000164">
    <property type="entry name" value="PHD finger protein 12"/>
    <property type="match status" value="1"/>
</dbReference>
<dbReference type="SMART" id="SM00249">
    <property type="entry name" value="PHD"/>
    <property type="match status" value="2"/>
</dbReference>
<gene>
    <name evidence="8" type="ORF">ACAOBT_LOCUS22120</name>
</gene>